<accession>A0A6N6VTP8</accession>
<dbReference type="InterPro" id="IPR003369">
    <property type="entry name" value="TatA/B/E"/>
</dbReference>
<comment type="caution">
    <text evidence="9">The sequence shown here is derived from an EMBL/GenBank/DDBJ whole genome shotgun (WGS) entry which is preliminary data.</text>
</comment>
<dbReference type="AlphaFoldDB" id="A0A6N6VTP8"/>
<evidence type="ECO:0000256" key="2">
    <source>
        <dbReference type="ARBA" id="ARBA00022448"/>
    </source>
</evidence>
<keyword evidence="5 8" id="KW-1133">Transmembrane helix</keyword>
<evidence type="ECO:0000256" key="3">
    <source>
        <dbReference type="ARBA" id="ARBA00022692"/>
    </source>
</evidence>
<gene>
    <name evidence="9" type="ORF">GCL60_08695</name>
</gene>
<keyword evidence="3 8" id="KW-0812">Transmembrane</keyword>
<evidence type="ECO:0000256" key="1">
    <source>
        <dbReference type="ARBA" id="ARBA00004167"/>
    </source>
</evidence>
<dbReference type="Proteomes" id="UP000437748">
    <property type="component" value="Unassembled WGS sequence"/>
</dbReference>
<dbReference type="Pfam" id="PF02416">
    <property type="entry name" value="TatA_B_E"/>
    <property type="match status" value="1"/>
</dbReference>
<comment type="subcellular location">
    <subcellularLocation>
        <location evidence="1">Membrane</location>
        <topology evidence="1">Single-pass membrane protein</topology>
    </subcellularLocation>
</comment>
<evidence type="ECO:0000256" key="5">
    <source>
        <dbReference type="ARBA" id="ARBA00022989"/>
    </source>
</evidence>
<keyword evidence="7 8" id="KW-0472">Membrane</keyword>
<keyword evidence="4" id="KW-0653">Protein transport</keyword>
<reference evidence="9 10" key="1">
    <citation type="submission" date="2019-10" db="EMBL/GenBank/DDBJ databases">
        <title>New species of Slilvanegrellaceae.</title>
        <authorList>
            <person name="Pitt A."/>
            <person name="Hahn M.W."/>
        </authorList>
    </citation>
    <scope>NUCLEOTIDE SEQUENCE [LARGE SCALE GENOMIC DNA]</scope>
    <source>
        <strain evidence="9 10">SP-Ram-0.45-NSY-1</strain>
    </source>
</reference>
<keyword evidence="6" id="KW-0811">Translocation</keyword>
<evidence type="ECO:0000313" key="10">
    <source>
        <dbReference type="Proteomes" id="UP000437748"/>
    </source>
</evidence>
<sequence>MISLISIVNAKVYAIFNVFQLFWSIFVFGFSGGEILLIALIALILFGNDKLPENMKKMIKGFNQAKKVAKDVQNSWQDVKNDVQRSINFEEEKLEVQALINSSSVQMDMESSEKYYTGLGQLAVPQEEIDEFHSGEIHRSNEEFANHIEFSKSNEEIVNPAFVTPNEYIMSKDFMGPRV</sequence>
<evidence type="ECO:0008006" key="11">
    <source>
        <dbReference type="Google" id="ProtNLM"/>
    </source>
</evidence>
<proteinExistence type="predicted"/>
<protein>
    <recommendedName>
        <fullName evidence="11">Twin-arginine translocase TatA/TatE family subunit</fullName>
    </recommendedName>
</protein>
<dbReference type="GO" id="GO:0016020">
    <property type="term" value="C:membrane"/>
    <property type="evidence" value="ECO:0007669"/>
    <property type="project" value="UniProtKB-ARBA"/>
</dbReference>
<evidence type="ECO:0000256" key="7">
    <source>
        <dbReference type="ARBA" id="ARBA00023136"/>
    </source>
</evidence>
<dbReference type="EMBL" id="WFLM01000003">
    <property type="protein sequence ID" value="KAB8038926.1"/>
    <property type="molecule type" value="Genomic_DNA"/>
</dbReference>
<dbReference type="GO" id="GO:0015031">
    <property type="term" value="P:protein transport"/>
    <property type="evidence" value="ECO:0007669"/>
    <property type="project" value="UniProtKB-KW"/>
</dbReference>
<evidence type="ECO:0000256" key="4">
    <source>
        <dbReference type="ARBA" id="ARBA00022927"/>
    </source>
</evidence>
<evidence type="ECO:0000256" key="8">
    <source>
        <dbReference type="SAM" id="Phobius"/>
    </source>
</evidence>
<evidence type="ECO:0000313" key="9">
    <source>
        <dbReference type="EMBL" id="KAB8038926.1"/>
    </source>
</evidence>
<organism evidence="9 10">
    <name type="scientific">Silvanigrella paludirubra</name>
    <dbReference type="NCBI Taxonomy" id="2499159"/>
    <lineage>
        <taxon>Bacteria</taxon>
        <taxon>Pseudomonadati</taxon>
        <taxon>Bdellovibrionota</taxon>
        <taxon>Oligoflexia</taxon>
        <taxon>Silvanigrellales</taxon>
        <taxon>Silvanigrellaceae</taxon>
        <taxon>Silvanigrella</taxon>
    </lineage>
</organism>
<keyword evidence="2" id="KW-0813">Transport</keyword>
<dbReference type="Gene3D" id="1.20.5.3310">
    <property type="match status" value="1"/>
</dbReference>
<feature type="transmembrane region" description="Helical" evidence="8">
    <location>
        <begin position="21"/>
        <end position="47"/>
    </location>
</feature>
<name>A0A6N6VTP8_9BACT</name>
<evidence type="ECO:0000256" key="6">
    <source>
        <dbReference type="ARBA" id="ARBA00023010"/>
    </source>
</evidence>
<keyword evidence="10" id="KW-1185">Reference proteome</keyword>